<dbReference type="AlphaFoldDB" id="A0A1H1EA60"/>
<sequence length="232" mass="25318">MSSLRLHFWSIAGTLIAFLASLWINQEVFTHTSFVRGVNWIFLPSGVRLLSTLLVGFDGALGLLLAGLITDFLYWFPHDPVRAIAGALLGSLAPYLVYRFALEYFDLRASLTNLTPKRLLVLAVAYSGANTLFHHLWFALAGTTKNWFESFFTMFVGDLAGALIILYVMKALLALLPKQPGNSRVSNGMFSIQLALNSAYANQFATKATGPRSAAVHDPGVGLHGRAGAKKL</sequence>
<dbReference type="EMBL" id="FNKX01000001">
    <property type="protein sequence ID" value="SDQ85662.1"/>
    <property type="molecule type" value="Genomic_DNA"/>
</dbReference>
<dbReference type="Proteomes" id="UP000199365">
    <property type="component" value="Unassembled WGS sequence"/>
</dbReference>
<dbReference type="STRING" id="157910.SAMN05445850_1947"/>
<feature type="transmembrane region" description="Helical" evidence="1">
    <location>
        <begin position="119"/>
        <end position="140"/>
    </location>
</feature>
<feature type="transmembrane region" description="Helical" evidence="1">
    <location>
        <begin position="81"/>
        <end position="98"/>
    </location>
</feature>
<accession>A0A1H1EA60</accession>
<keyword evidence="1" id="KW-1133">Transmembrane helix</keyword>
<gene>
    <name evidence="2" type="ORF">SAMN05445850_1947</name>
</gene>
<protein>
    <recommendedName>
        <fullName evidence="4">MASE1 protein</fullName>
    </recommendedName>
</protein>
<keyword evidence="1" id="KW-0472">Membrane</keyword>
<organism evidence="2 3">
    <name type="scientific">Paraburkholderia tuberum</name>
    <dbReference type="NCBI Taxonomy" id="157910"/>
    <lineage>
        <taxon>Bacteria</taxon>
        <taxon>Pseudomonadati</taxon>
        <taxon>Pseudomonadota</taxon>
        <taxon>Betaproteobacteria</taxon>
        <taxon>Burkholderiales</taxon>
        <taxon>Burkholderiaceae</taxon>
        <taxon>Paraburkholderia</taxon>
    </lineage>
</organism>
<feature type="transmembrane region" description="Helical" evidence="1">
    <location>
        <begin position="152"/>
        <end position="176"/>
    </location>
</feature>
<keyword evidence="3" id="KW-1185">Reference proteome</keyword>
<evidence type="ECO:0000313" key="3">
    <source>
        <dbReference type="Proteomes" id="UP000199365"/>
    </source>
</evidence>
<keyword evidence="1" id="KW-0812">Transmembrane</keyword>
<feature type="transmembrane region" description="Helical" evidence="1">
    <location>
        <begin position="6"/>
        <end position="25"/>
    </location>
</feature>
<feature type="transmembrane region" description="Helical" evidence="1">
    <location>
        <begin position="46"/>
        <end position="69"/>
    </location>
</feature>
<proteinExistence type="predicted"/>
<reference evidence="3" key="1">
    <citation type="submission" date="2016-10" db="EMBL/GenBank/DDBJ databases">
        <authorList>
            <person name="Varghese N."/>
            <person name="Submissions S."/>
        </authorList>
    </citation>
    <scope>NUCLEOTIDE SEQUENCE [LARGE SCALE GENOMIC DNA]</scope>
    <source>
        <strain evidence="3">DUS833</strain>
    </source>
</reference>
<evidence type="ECO:0000313" key="2">
    <source>
        <dbReference type="EMBL" id="SDQ85662.1"/>
    </source>
</evidence>
<evidence type="ECO:0008006" key="4">
    <source>
        <dbReference type="Google" id="ProtNLM"/>
    </source>
</evidence>
<name>A0A1H1EA60_9BURK</name>
<evidence type="ECO:0000256" key="1">
    <source>
        <dbReference type="SAM" id="Phobius"/>
    </source>
</evidence>